<evidence type="ECO:0000313" key="6">
    <source>
        <dbReference type="EMBL" id="HIY65044.1"/>
    </source>
</evidence>
<evidence type="ECO:0000259" key="5">
    <source>
        <dbReference type="PROSITE" id="PS50931"/>
    </source>
</evidence>
<dbReference type="CDD" id="cd05466">
    <property type="entry name" value="PBP2_LTTR_substrate"/>
    <property type="match status" value="1"/>
</dbReference>
<evidence type="ECO:0000256" key="3">
    <source>
        <dbReference type="ARBA" id="ARBA00023125"/>
    </source>
</evidence>
<dbReference type="Pfam" id="PF00126">
    <property type="entry name" value="HTH_1"/>
    <property type="match status" value="1"/>
</dbReference>
<dbReference type="PROSITE" id="PS50931">
    <property type="entry name" value="HTH_LYSR"/>
    <property type="match status" value="1"/>
</dbReference>
<dbReference type="SUPFAM" id="SSF53850">
    <property type="entry name" value="Periplasmic binding protein-like II"/>
    <property type="match status" value="1"/>
</dbReference>
<dbReference type="InterPro" id="IPR005119">
    <property type="entry name" value="LysR_subst-bd"/>
</dbReference>
<gene>
    <name evidence="6" type="ORF">H9830_02045</name>
</gene>
<keyword evidence="4" id="KW-0804">Transcription</keyword>
<accession>A0A9D2C8R0</accession>
<protein>
    <submittedName>
        <fullName evidence="6">LysR family transcriptional regulator</fullName>
    </submittedName>
</protein>
<dbReference type="AlphaFoldDB" id="A0A9D2C8R0"/>
<dbReference type="Gene3D" id="1.10.10.10">
    <property type="entry name" value="Winged helix-like DNA-binding domain superfamily/Winged helix DNA-binding domain"/>
    <property type="match status" value="1"/>
</dbReference>
<dbReference type="InterPro" id="IPR000847">
    <property type="entry name" value="LysR_HTH_N"/>
</dbReference>
<comment type="similarity">
    <text evidence="1">Belongs to the LysR transcriptional regulatory family.</text>
</comment>
<dbReference type="Proteomes" id="UP000824005">
    <property type="component" value="Unassembled WGS sequence"/>
</dbReference>
<keyword evidence="3" id="KW-0238">DNA-binding</keyword>
<dbReference type="Gene3D" id="3.40.190.10">
    <property type="entry name" value="Periplasmic binding protein-like II"/>
    <property type="match status" value="2"/>
</dbReference>
<reference evidence="6" key="2">
    <citation type="submission" date="2021-04" db="EMBL/GenBank/DDBJ databases">
        <authorList>
            <person name="Gilroy R."/>
        </authorList>
    </citation>
    <scope>NUCLEOTIDE SEQUENCE</scope>
    <source>
        <strain evidence="6">ChiGjej1B1-98</strain>
    </source>
</reference>
<evidence type="ECO:0000256" key="2">
    <source>
        <dbReference type="ARBA" id="ARBA00023015"/>
    </source>
</evidence>
<dbReference type="PANTHER" id="PTHR30126:SF39">
    <property type="entry name" value="HTH-TYPE TRANSCRIPTIONAL REGULATOR CYSL"/>
    <property type="match status" value="1"/>
</dbReference>
<evidence type="ECO:0000313" key="7">
    <source>
        <dbReference type="Proteomes" id="UP000824005"/>
    </source>
</evidence>
<evidence type="ECO:0000256" key="4">
    <source>
        <dbReference type="ARBA" id="ARBA00023163"/>
    </source>
</evidence>
<dbReference type="SUPFAM" id="SSF46785">
    <property type="entry name" value="Winged helix' DNA-binding domain"/>
    <property type="match status" value="1"/>
</dbReference>
<dbReference type="InterPro" id="IPR036388">
    <property type="entry name" value="WH-like_DNA-bd_sf"/>
</dbReference>
<comment type="caution">
    <text evidence="6">The sequence shown here is derived from an EMBL/GenBank/DDBJ whole genome shotgun (WGS) entry which is preliminary data.</text>
</comment>
<keyword evidence="2" id="KW-0805">Transcription regulation</keyword>
<sequence length="300" mass="31953">MVGAGSWDALRVFIVVLRAGSFSAAADELGLARSSVSEQVARLERSLGRRLLERGSFGVRPTERGLELATRVAGPIDALAGAASLHRESEASTRSVFVGGPAEFLSEMILPRLMEALPDDLRVVTRFGQTEELIGDLRAGVIDVLIGTVPVNGAELSSEPIYEEELVLVGNPVWAEEAEDDLDAVPVIAQGPELPLIRGYWRGVFERHPYGLTARAIAPDPRTLLRLALDGAGMTVLPDYLVREHLESGALIELGEPETAPVNTLHVATRAAGATPDAAVVLAREAIVAAAREVPVREAP</sequence>
<dbReference type="EMBL" id="DXDC01000055">
    <property type="protein sequence ID" value="HIY65044.1"/>
    <property type="molecule type" value="Genomic_DNA"/>
</dbReference>
<proteinExistence type="inferred from homology"/>
<dbReference type="InterPro" id="IPR036390">
    <property type="entry name" value="WH_DNA-bd_sf"/>
</dbReference>
<reference evidence="6" key="1">
    <citation type="journal article" date="2021" name="PeerJ">
        <title>Extensive microbial diversity within the chicken gut microbiome revealed by metagenomics and culture.</title>
        <authorList>
            <person name="Gilroy R."/>
            <person name="Ravi A."/>
            <person name="Getino M."/>
            <person name="Pursley I."/>
            <person name="Horton D.L."/>
            <person name="Alikhan N.F."/>
            <person name="Baker D."/>
            <person name="Gharbi K."/>
            <person name="Hall N."/>
            <person name="Watson M."/>
            <person name="Adriaenssens E.M."/>
            <person name="Foster-Nyarko E."/>
            <person name="Jarju S."/>
            <person name="Secka A."/>
            <person name="Antonio M."/>
            <person name="Oren A."/>
            <person name="Chaudhuri R.R."/>
            <person name="La Ragione R."/>
            <person name="Hildebrand F."/>
            <person name="Pallen M.J."/>
        </authorList>
    </citation>
    <scope>NUCLEOTIDE SEQUENCE</scope>
    <source>
        <strain evidence="6">ChiGjej1B1-98</strain>
    </source>
</reference>
<evidence type="ECO:0000256" key="1">
    <source>
        <dbReference type="ARBA" id="ARBA00009437"/>
    </source>
</evidence>
<name>A0A9D2C8R0_9MICO</name>
<dbReference type="PANTHER" id="PTHR30126">
    <property type="entry name" value="HTH-TYPE TRANSCRIPTIONAL REGULATOR"/>
    <property type="match status" value="1"/>
</dbReference>
<dbReference type="Pfam" id="PF03466">
    <property type="entry name" value="LysR_substrate"/>
    <property type="match status" value="1"/>
</dbReference>
<feature type="domain" description="HTH lysR-type" evidence="5">
    <location>
        <begin position="7"/>
        <end position="62"/>
    </location>
</feature>
<dbReference type="GO" id="GO:0003700">
    <property type="term" value="F:DNA-binding transcription factor activity"/>
    <property type="evidence" value="ECO:0007669"/>
    <property type="project" value="InterPro"/>
</dbReference>
<organism evidence="6 7">
    <name type="scientific">Candidatus Agrococcus pullicola</name>
    <dbReference type="NCBI Taxonomy" id="2838429"/>
    <lineage>
        <taxon>Bacteria</taxon>
        <taxon>Bacillati</taxon>
        <taxon>Actinomycetota</taxon>
        <taxon>Actinomycetes</taxon>
        <taxon>Micrococcales</taxon>
        <taxon>Microbacteriaceae</taxon>
        <taxon>Agrococcus</taxon>
    </lineage>
</organism>
<dbReference type="PRINTS" id="PR00039">
    <property type="entry name" value="HTHLYSR"/>
</dbReference>
<dbReference type="GO" id="GO:0000976">
    <property type="term" value="F:transcription cis-regulatory region binding"/>
    <property type="evidence" value="ECO:0007669"/>
    <property type="project" value="TreeGrafter"/>
</dbReference>